<dbReference type="Pfam" id="PF08713">
    <property type="entry name" value="DNA_alkylation"/>
    <property type="match status" value="1"/>
</dbReference>
<evidence type="ECO:0000313" key="1">
    <source>
        <dbReference type="EMBL" id="RNE48554.1"/>
    </source>
</evidence>
<name>A0A3M8K7R7_9CORY</name>
<gene>
    <name evidence="1" type="ORF">C5L39_08680</name>
</gene>
<dbReference type="InterPro" id="IPR016024">
    <property type="entry name" value="ARM-type_fold"/>
</dbReference>
<dbReference type="Gene3D" id="1.20.1660.10">
    <property type="entry name" value="Hypothetical protein (EF3068)"/>
    <property type="match status" value="1"/>
</dbReference>
<accession>A0A3M8K7R7</accession>
<reference evidence="1 2" key="1">
    <citation type="submission" date="2018-02" db="EMBL/GenBank/DDBJ databases">
        <title>Corynebacterium alimpuense sp. nov., a marine obligate actinomycete isolated from sediments of Valparaiso bay, Chile.</title>
        <authorList>
            <person name="Claverias F."/>
            <person name="Gonzales-Siles L."/>
            <person name="Salva-Serra F."/>
            <person name="Inganaes E."/>
            <person name="Molin K."/>
            <person name="Cumsille A."/>
            <person name="Undabarrena A."/>
            <person name="Couve E."/>
            <person name="Moore E.R.B."/>
            <person name="Gomila M."/>
            <person name="Camara B."/>
        </authorList>
    </citation>
    <scope>NUCLEOTIDE SEQUENCE [LARGE SCALE GENOMIC DNA]</scope>
    <source>
        <strain evidence="1 2">CCUG 69366</strain>
    </source>
</reference>
<dbReference type="OrthoDB" id="9775346at2"/>
<dbReference type="AlphaFoldDB" id="A0A3M8K7R7"/>
<dbReference type="EMBL" id="PTJO01000005">
    <property type="protein sequence ID" value="RNE48554.1"/>
    <property type="molecule type" value="Genomic_DNA"/>
</dbReference>
<dbReference type="SUPFAM" id="SSF48371">
    <property type="entry name" value="ARM repeat"/>
    <property type="match status" value="1"/>
</dbReference>
<keyword evidence="2" id="KW-1185">Reference proteome</keyword>
<organism evidence="1 2">
    <name type="scientific">Corynebacterium alimapuense</name>
    <dbReference type="NCBI Taxonomy" id="1576874"/>
    <lineage>
        <taxon>Bacteria</taxon>
        <taxon>Bacillati</taxon>
        <taxon>Actinomycetota</taxon>
        <taxon>Actinomycetes</taxon>
        <taxon>Mycobacteriales</taxon>
        <taxon>Corynebacteriaceae</taxon>
        <taxon>Corynebacterium</taxon>
    </lineage>
</organism>
<dbReference type="RefSeq" id="WP_123048485.1">
    <property type="nucleotide sequence ID" value="NZ_PTJO01000005.1"/>
</dbReference>
<proteinExistence type="predicted"/>
<protein>
    <submittedName>
        <fullName evidence="1">DNA alkylation repair protein</fullName>
    </submittedName>
</protein>
<dbReference type="Gene3D" id="1.25.40.290">
    <property type="entry name" value="ARM repeat domains"/>
    <property type="match status" value="1"/>
</dbReference>
<dbReference type="CDD" id="cd07064">
    <property type="entry name" value="AlkD_like_1"/>
    <property type="match status" value="1"/>
</dbReference>
<evidence type="ECO:0000313" key="2">
    <source>
        <dbReference type="Proteomes" id="UP000266975"/>
    </source>
</evidence>
<comment type="caution">
    <text evidence="1">The sequence shown here is derived from an EMBL/GenBank/DDBJ whole genome shotgun (WGS) entry which is preliminary data.</text>
</comment>
<dbReference type="InterPro" id="IPR014825">
    <property type="entry name" value="DNA_alkylation"/>
</dbReference>
<dbReference type="PANTHER" id="PTHR34070">
    <property type="entry name" value="ARMADILLO-TYPE FOLD"/>
    <property type="match status" value="1"/>
</dbReference>
<dbReference type="Proteomes" id="UP000266975">
    <property type="component" value="Unassembled WGS sequence"/>
</dbReference>
<sequence length="223" mass="25095">MTDSFALIQTALRPLADPTRAKSMSAYLRGRYEFLGITTPARRAAVSPILRTLRAAPDWNVVTNCWAAPEREYCYVACDHLQQVPLQNSDLPRLKRLVIEADWWDCVDLMIRKIGSIATAEDMRNWAADENSWVRRVAILHQLRLREATDHVLLAELIDMNLGSGEFFIDKAIGWALRDYSGTNPDWVREFLATTELSTLSRRQAAIKLPPVIEPGSAGLGSS</sequence>
<dbReference type="PANTHER" id="PTHR34070:SF1">
    <property type="entry name" value="DNA ALKYLATION REPAIR PROTEIN"/>
    <property type="match status" value="1"/>
</dbReference>